<name>A0A8H8RZV4_9HELO</name>
<dbReference type="PANTHER" id="PTHR37325">
    <property type="entry name" value="OXIDOREDUCTASE 21 KDA SUBUNIT, PUTATIVE (AFU_ORTHOLOGUE AFUA_4G05910)-RELATED"/>
    <property type="match status" value="1"/>
</dbReference>
<accession>A0A8H8RZV4</accession>
<dbReference type="AlphaFoldDB" id="A0A8H8RZV4"/>
<dbReference type="PANTHER" id="PTHR37325:SF1">
    <property type="entry name" value="OXIDOREDUCTASE 21 KDA SUBUNIT, PUTATIVE (AFU_ORTHOLOGUE AFUA_4G05910)-RELATED"/>
    <property type="match status" value="1"/>
</dbReference>
<comment type="caution">
    <text evidence="1">The sequence shown here is derived from an EMBL/GenBank/DDBJ whole genome shotgun (WGS) entry which is preliminary data.</text>
</comment>
<sequence length="194" mass="21008">MASQNAAKALHAVERVMPVHKKYTIQSTGIWERIRRALAVDPTRSNGVPLNPQYRNPPPGSNEPLAFIDPVTIPAGDIAENPYWKRDSRRSYPQLSFVNQADAVALLSVGSEAAPKKELIGEEGGKALVQAKGEGEKGLAAHFEAVGKEGVLEALGKGVCRRYPVVSVPDLSIEGVEETLLCIVHMENGLLHRN</sequence>
<gene>
    <name evidence="1" type="primary">20H10.080</name>
    <name evidence="1" type="ORF">LOCC1_G004252</name>
</gene>
<reference evidence="1 2" key="1">
    <citation type="submission" date="2018-05" db="EMBL/GenBank/DDBJ databases">
        <title>Genome sequencing and assembly of the regulated plant pathogen Lachnellula willkommii and related sister species for the development of diagnostic species identification markers.</title>
        <authorList>
            <person name="Giroux E."/>
            <person name="Bilodeau G."/>
        </authorList>
    </citation>
    <scope>NUCLEOTIDE SEQUENCE [LARGE SCALE GENOMIC DNA]</scope>
    <source>
        <strain evidence="1 2">CBS 160.35</strain>
    </source>
</reference>
<evidence type="ECO:0000313" key="2">
    <source>
        <dbReference type="Proteomes" id="UP000443090"/>
    </source>
</evidence>
<organism evidence="1 2">
    <name type="scientific">Lachnellula occidentalis</name>
    <dbReference type="NCBI Taxonomy" id="215460"/>
    <lineage>
        <taxon>Eukaryota</taxon>
        <taxon>Fungi</taxon>
        <taxon>Dikarya</taxon>
        <taxon>Ascomycota</taxon>
        <taxon>Pezizomycotina</taxon>
        <taxon>Leotiomycetes</taxon>
        <taxon>Helotiales</taxon>
        <taxon>Lachnaceae</taxon>
        <taxon>Lachnellula</taxon>
    </lineage>
</organism>
<dbReference type="Proteomes" id="UP000443090">
    <property type="component" value="Unassembled WGS sequence"/>
</dbReference>
<dbReference type="InterPro" id="IPR016813">
    <property type="entry name" value="NADH_Ub_cplx-1_21kDa"/>
</dbReference>
<proteinExistence type="predicted"/>
<dbReference type="OrthoDB" id="2093493at2759"/>
<dbReference type="EMBL" id="QGMI01000210">
    <property type="protein sequence ID" value="TVY45049.1"/>
    <property type="molecule type" value="Genomic_DNA"/>
</dbReference>
<dbReference type="CDD" id="cd22849">
    <property type="entry name" value="NuzM"/>
    <property type="match status" value="1"/>
</dbReference>
<keyword evidence="1" id="KW-0830">Ubiquinone</keyword>
<evidence type="ECO:0000313" key="1">
    <source>
        <dbReference type="EMBL" id="TVY45049.1"/>
    </source>
</evidence>
<protein>
    <submittedName>
        <fullName evidence="1">NADH-ubiquinone oxidoreductase 21.3 kDa subunit</fullName>
    </submittedName>
</protein>
<keyword evidence="2" id="KW-1185">Reference proteome</keyword>